<name>A0AAN5HZV1_9BILA</name>
<keyword evidence="2" id="KW-1185">Reference proteome</keyword>
<feature type="non-terminal residue" evidence="1">
    <location>
        <position position="1"/>
    </location>
</feature>
<dbReference type="EMBL" id="BTRK01000004">
    <property type="protein sequence ID" value="GMR46261.1"/>
    <property type="molecule type" value="Genomic_DNA"/>
</dbReference>
<comment type="caution">
    <text evidence="1">The sequence shown here is derived from an EMBL/GenBank/DDBJ whole genome shotgun (WGS) entry which is preliminary data.</text>
</comment>
<reference evidence="2" key="1">
    <citation type="submission" date="2022-10" db="EMBL/GenBank/DDBJ databases">
        <title>Genome assembly of Pristionchus species.</title>
        <authorList>
            <person name="Yoshida K."/>
            <person name="Sommer R.J."/>
        </authorList>
    </citation>
    <scope>NUCLEOTIDE SEQUENCE [LARGE SCALE GENOMIC DNA]</scope>
    <source>
        <strain evidence="2">RS5460</strain>
    </source>
</reference>
<proteinExistence type="predicted"/>
<protein>
    <submittedName>
        <fullName evidence="1">Uncharacterized protein</fullName>
    </submittedName>
</protein>
<dbReference type="Proteomes" id="UP001328107">
    <property type="component" value="Unassembled WGS sequence"/>
</dbReference>
<organism evidence="1 2">
    <name type="scientific">Pristionchus mayeri</name>
    <dbReference type="NCBI Taxonomy" id="1317129"/>
    <lineage>
        <taxon>Eukaryota</taxon>
        <taxon>Metazoa</taxon>
        <taxon>Ecdysozoa</taxon>
        <taxon>Nematoda</taxon>
        <taxon>Chromadorea</taxon>
        <taxon>Rhabditida</taxon>
        <taxon>Rhabditina</taxon>
        <taxon>Diplogasteromorpha</taxon>
        <taxon>Diplogasteroidea</taxon>
        <taxon>Neodiplogasteridae</taxon>
        <taxon>Pristionchus</taxon>
    </lineage>
</organism>
<evidence type="ECO:0000313" key="2">
    <source>
        <dbReference type="Proteomes" id="UP001328107"/>
    </source>
</evidence>
<dbReference type="AlphaFoldDB" id="A0AAN5HZV1"/>
<gene>
    <name evidence="1" type="ORF">PMAYCL1PPCAC_16456</name>
</gene>
<accession>A0AAN5HZV1</accession>
<sequence length="111" mass="12453">LLPVLLIVAVFAKAYEGIGRYDIFGRPIPRPIGFIGGEPLWSRAYERADGTAHVVLDDDNTAYLMSARSFPRRSPPLHGDFKRVAAMEANNQLGILERFSVRNLRRKLTSV</sequence>
<evidence type="ECO:0000313" key="1">
    <source>
        <dbReference type="EMBL" id="GMR46261.1"/>
    </source>
</evidence>